<evidence type="ECO:0000256" key="2">
    <source>
        <dbReference type="ARBA" id="ARBA00022816"/>
    </source>
</evidence>
<dbReference type="GO" id="GO:0017056">
    <property type="term" value="F:structural constituent of nuclear pore"/>
    <property type="evidence" value="ECO:0007669"/>
    <property type="project" value="UniProtKB-UniRule"/>
</dbReference>
<sequence length="970" mass="109556">MAPITRSSRQGNPSSFSERTPFSAATLSKSDRYSQDENMVDDYEEELFEQESPFQSSAQDILRPLQDTADRVSRQVEEFAKTLDLFVADRDPSDQTLWNDAFALLENYSNIALNRLKRTASHESDVQVQKIQLECDLWILIRNLLLTNSPDLMREASAAQGSRLGDLHRYSKNADIWEAFLDSDILAQDYECILSWLQEREVTTAPPLEEVVRLLSPRSNSSEGVWSAGPLYTQTAIKRQKRSRLTSEPLDPSLPSLKNDHVRGDGRALVTQLDPDAPTRQSASLQEQDENHEQTAWRTYWEMLRRGQKPSSVAEWWAERKESWRHAALNVGGPATPNLVDSPWQRIYGIASNPEWLDVCERLSREGSLDKYQRAVYGILVGNLSSSTAVSETIDDQLFSIFNAYLIERYAAYWSAFKRRVSGSELLEYHPPQFADKALKTFSRKALSNEEARQPHKFLQLAAVTKDFNTFLLEMGVAAAHTAQTSDVGVRLIDESTAEGSEIARINAQDPDTIRIVAHLQLALQCLGLLDPSFAQNQYEMENNIVNYIGWLETQGKYSLIPLYVSKLSADRGEHVLATILVNVTDDAERRQQVRLINQFNINISAVAYGVFTLANMDALQRLRSGGGPPTAPRIVEQGGASKTAMLKIRSGLMEGEITEEDERAIQSVEWFRHTEADQWGTAAWSVAMLYKSFLFDGKFAALRLLSERTELSQYSLDAVGMNLMLVEGDAIPRDLSYKDEDEDEDAGEDEERFHPISPSRKRKPSAQEHILTRQGTDREMLASKSLIWKELEQLTAAIYALDNFQGFVDSISENRTNSTHVRNVKRELSKALDQVRIAIDPLLDVDFMCRPQDEMEGVLLRELRNHYVPDCILGYNAVFYYAGHALSRANLVQTMELAQIVAQNPTLTNAFVESGRIQELVRVFALDSQALLLANEQGKGKKTKTDKGNSEIWSVSWKDQGEVDLEAMD</sequence>
<reference evidence="9 10" key="1">
    <citation type="submission" date="2015-01" db="EMBL/GenBank/DDBJ databases">
        <title>The Genome Sequence of Exophiala mesophila CBS40295.</title>
        <authorList>
            <consortium name="The Broad Institute Genomics Platform"/>
            <person name="Cuomo C."/>
            <person name="de Hoog S."/>
            <person name="Gorbushina A."/>
            <person name="Stielow B."/>
            <person name="Teixiera M."/>
            <person name="Abouelleil A."/>
            <person name="Chapman S.B."/>
            <person name="Priest M."/>
            <person name="Young S.K."/>
            <person name="Wortman J."/>
            <person name="Nusbaum C."/>
            <person name="Birren B."/>
        </authorList>
    </citation>
    <scope>NUCLEOTIDE SEQUENCE [LARGE SCALE GENOMIC DNA]</scope>
    <source>
        <strain evidence="9 10">CBS 40295</strain>
    </source>
</reference>
<dbReference type="GO" id="GO:0000973">
    <property type="term" value="P:post-transcriptional tethering of RNA polymerase II gene DNA at nuclear periphery"/>
    <property type="evidence" value="ECO:0007669"/>
    <property type="project" value="TreeGrafter"/>
</dbReference>
<protein>
    <recommendedName>
        <fullName evidence="7">Nuclear pore complex protein</fullName>
    </recommendedName>
</protein>
<evidence type="ECO:0000256" key="6">
    <source>
        <dbReference type="ARBA" id="ARBA00023242"/>
    </source>
</evidence>
<dbReference type="Gene3D" id="1.10.3450.20">
    <property type="match status" value="1"/>
</dbReference>
<comment type="function">
    <text evidence="7">Functions as a component of the nuclear pore complex (NPC).</text>
</comment>
<feature type="compositionally biased region" description="Polar residues" evidence="8">
    <location>
        <begin position="1"/>
        <end position="28"/>
    </location>
</feature>
<dbReference type="InterPro" id="IPR007252">
    <property type="entry name" value="Nup84/Nup107"/>
</dbReference>
<dbReference type="Gene3D" id="1.20.190.50">
    <property type="match status" value="1"/>
</dbReference>
<dbReference type="AlphaFoldDB" id="A0A0D1Z0J3"/>
<dbReference type="Proteomes" id="UP000054302">
    <property type="component" value="Unassembled WGS sequence"/>
</dbReference>
<evidence type="ECO:0000313" key="10">
    <source>
        <dbReference type="Proteomes" id="UP000054302"/>
    </source>
</evidence>
<keyword evidence="3" id="KW-0653">Protein transport</keyword>
<dbReference type="GO" id="GO:0006406">
    <property type="term" value="P:mRNA export from nucleus"/>
    <property type="evidence" value="ECO:0007669"/>
    <property type="project" value="TreeGrafter"/>
</dbReference>
<dbReference type="PANTHER" id="PTHR13003:SF2">
    <property type="entry name" value="NUCLEAR PORE COMPLEX PROTEIN NUP107"/>
    <property type="match status" value="1"/>
</dbReference>
<comment type="subunit">
    <text evidence="7">Part of the nuclear pore complex (NPC).</text>
</comment>
<dbReference type="STRING" id="212818.A0A0D1Z0J3"/>
<evidence type="ECO:0000256" key="5">
    <source>
        <dbReference type="ARBA" id="ARBA00023132"/>
    </source>
</evidence>
<keyword evidence="4 7" id="KW-0811">Translocation</keyword>
<dbReference type="GeneID" id="27325879"/>
<dbReference type="VEuPathDB" id="FungiDB:PV10_08034"/>
<evidence type="ECO:0000256" key="8">
    <source>
        <dbReference type="SAM" id="MobiDB-lite"/>
    </source>
</evidence>
<keyword evidence="1 7" id="KW-0813">Transport</keyword>
<comment type="subcellular location">
    <subcellularLocation>
        <location evidence="7">Nucleus</location>
        <location evidence="7">Nuclear pore complex</location>
    </subcellularLocation>
    <subcellularLocation>
        <location evidence="7">Nucleus membrane</location>
    </subcellularLocation>
</comment>
<dbReference type="GO" id="GO:0031080">
    <property type="term" value="C:nuclear pore outer ring"/>
    <property type="evidence" value="ECO:0007669"/>
    <property type="project" value="TreeGrafter"/>
</dbReference>
<evidence type="ECO:0000256" key="3">
    <source>
        <dbReference type="ARBA" id="ARBA00022927"/>
    </source>
</evidence>
<feature type="region of interest" description="Disordered" evidence="8">
    <location>
        <begin position="238"/>
        <end position="292"/>
    </location>
</feature>
<keyword evidence="6 7" id="KW-0539">Nucleus</keyword>
<evidence type="ECO:0000256" key="7">
    <source>
        <dbReference type="RuleBase" id="RU365072"/>
    </source>
</evidence>
<keyword evidence="2" id="KW-0509">mRNA transport</keyword>
<evidence type="ECO:0000256" key="4">
    <source>
        <dbReference type="ARBA" id="ARBA00023010"/>
    </source>
</evidence>
<keyword evidence="10" id="KW-1185">Reference proteome</keyword>
<keyword evidence="5 7" id="KW-0906">Nuclear pore complex</keyword>
<accession>A0A0D1Z0J3</accession>
<dbReference type="EMBL" id="KN847525">
    <property type="protein sequence ID" value="KIV88342.1"/>
    <property type="molecule type" value="Genomic_DNA"/>
</dbReference>
<dbReference type="HOGENOM" id="CLU_005882_0_0_1"/>
<evidence type="ECO:0000313" key="9">
    <source>
        <dbReference type="EMBL" id="KIV88342.1"/>
    </source>
</evidence>
<feature type="region of interest" description="Disordered" evidence="8">
    <location>
        <begin position="739"/>
        <end position="775"/>
    </location>
</feature>
<name>A0A0D1Z0J3_EXOME</name>
<dbReference type="RefSeq" id="XP_016219916.1">
    <property type="nucleotide sequence ID" value="XM_016373005.1"/>
</dbReference>
<dbReference type="GO" id="GO:0031965">
    <property type="term" value="C:nuclear membrane"/>
    <property type="evidence" value="ECO:0007669"/>
    <property type="project" value="UniProtKB-SubCell"/>
</dbReference>
<organism evidence="9 10">
    <name type="scientific">Exophiala mesophila</name>
    <name type="common">Black yeast-like fungus</name>
    <dbReference type="NCBI Taxonomy" id="212818"/>
    <lineage>
        <taxon>Eukaryota</taxon>
        <taxon>Fungi</taxon>
        <taxon>Dikarya</taxon>
        <taxon>Ascomycota</taxon>
        <taxon>Pezizomycotina</taxon>
        <taxon>Eurotiomycetes</taxon>
        <taxon>Chaetothyriomycetidae</taxon>
        <taxon>Chaetothyriales</taxon>
        <taxon>Herpotrichiellaceae</taxon>
        <taxon>Exophiala</taxon>
    </lineage>
</organism>
<keyword evidence="7" id="KW-0472">Membrane</keyword>
<feature type="compositionally biased region" description="Acidic residues" evidence="8">
    <location>
        <begin position="740"/>
        <end position="751"/>
    </location>
</feature>
<dbReference type="Pfam" id="PF04121">
    <property type="entry name" value="Nup84_Nup100"/>
    <property type="match status" value="1"/>
</dbReference>
<dbReference type="OrthoDB" id="3098at2759"/>
<proteinExistence type="inferred from homology"/>
<dbReference type="OMA" id="RYQGFCK"/>
<comment type="similarity">
    <text evidence="7">Belongs to the nucleoporin Nup84/Nup107 family.</text>
</comment>
<dbReference type="GO" id="GO:0006606">
    <property type="term" value="P:protein import into nucleus"/>
    <property type="evidence" value="ECO:0007669"/>
    <property type="project" value="TreeGrafter"/>
</dbReference>
<gene>
    <name evidence="9" type="ORF">PV10_08034</name>
</gene>
<dbReference type="PANTHER" id="PTHR13003">
    <property type="entry name" value="NUP107-RELATED"/>
    <property type="match status" value="1"/>
</dbReference>
<evidence type="ECO:0000256" key="1">
    <source>
        <dbReference type="ARBA" id="ARBA00022448"/>
    </source>
</evidence>
<feature type="region of interest" description="Disordered" evidence="8">
    <location>
        <begin position="1"/>
        <end position="38"/>
    </location>
</feature>